<dbReference type="InterPro" id="IPR008952">
    <property type="entry name" value="Tetraspanin_EC2_sf"/>
</dbReference>
<evidence type="ECO:0000256" key="2">
    <source>
        <dbReference type="ARBA" id="ARBA00006840"/>
    </source>
</evidence>
<evidence type="ECO:0000313" key="8">
    <source>
        <dbReference type="RefSeq" id="XP_026536668.1"/>
    </source>
</evidence>
<evidence type="ECO:0000256" key="1">
    <source>
        <dbReference type="ARBA" id="ARBA00004141"/>
    </source>
</evidence>
<dbReference type="RefSeq" id="XP_026536668.1">
    <property type="nucleotide sequence ID" value="XM_026680883.1"/>
</dbReference>
<proteinExistence type="inferred from homology"/>
<dbReference type="InterPro" id="IPR018499">
    <property type="entry name" value="Tetraspanin/Peripherin"/>
</dbReference>
<keyword evidence="7" id="KW-1185">Reference proteome</keyword>
<feature type="transmembrane region" description="Helical" evidence="6">
    <location>
        <begin position="46"/>
        <end position="72"/>
    </location>
</feature>
<gene>
    <name evidence="8" type="primary">LOC113420795</name>
</gene>
<reference evidence="8" key="1">
    <citation type="submission" date="2025-08" db="UniProtKB">
        <authorList>
            <consortium name="RefSeq"/>
        </authorList>
    </citation>
    <scope>IDENTIFICATION</scope>
</reference>
<dbReference type="PIRSF" id="PIRSF002419">
    <property type="entry name" value="Tetraspanin"/>
    <property type="match status" value="1"/>
</dbReference>
<organism evidence="7 8">
    <name type="scientific">Notechis scutatus</name>
    <name type="common">mainland tiger snake</name>
    <dbReference type="NCBI Taxonomy" id="8663"/>
    <lineage>
        <taxon>Eukaryota</taxon>
        <taxon>Metazoa</taxon>
        <taxon>Chordata</taxon>
        <taxon>Craniata</taxon>
        <taxon>Vertebrata</taxon>
        <taxon>Euteleostomi</taxon>
        <taxon>Lepidosauria</taxon>
        <taxon>Squamata</taxon>
        <taxon>Bifurcata</taxon>
        <taxon>Unidentata</taxon>
        <taxon>Episquamata</taxon>
        <taxon>Toxicofera</taxon>
        <taxon>Serpentes</taxon>
        <taxon>Colubroidea</taxon>
        <taxon>Elapidae</taxon>
        <taxon>Hydrophiinae</taxon>
        <taxon>Notechis</taxon>
    </lineage>
</organism>
<dbReference type="Proteomes" id="UP000504612">
    <property type="component" value="Unplaced"/>
</dbReference>
<dbReference type="SUPFAM" id="SSF48652">
    <property type="entry name" value="Tetraspanin"/>
    <property type="match status" value="1"/>
</dbReference>
<evidence type="ECO:0000256" key="4">
    <source>
        <dbReference type="ARBA" id="ARBA00022989"/>
    </source>
</evidence>
<evidence type="ECO:0000256" key="3">
    <source>
        <dbReference type="ARBA" id="ARBA00022692"/>
    </source>
</evidence>
<evidence type="ECO:0000313" key="7">
    <source>
        <dbReference type="Proteomes" id="UP000504612"/>
    </source>
</evidence>
<evidence type="ECO:0000256" key="6">
    <source>
        <dbReference type="RuleBase" id="RU361218"/>
    </source>
</evidence>
<sequence length="260" mass="29462">MDTVLCMKYLMFFFCVLVFIGSLCLIIVAIWAIIDPKRILDIHPNYFLNIAASILLLMGLLVSWLSYLGIYATVAEDIKLLKNLVKLVLVISIVKLLIILLLYFFAAKIRDRYLVNQLAQKYEGDDGTNVYSKALNGFMIMFQCCGILGSGDFKNAEFFKEKQPHDSWPKACCRRIKSPESEEILDENLCQQGKVGYVNNVGCSHAIAYFFNLYRWTFVGCCLGVVAAEVSRHEPICEISFIFSFGPPPLLGFNNVVYLI</sequence>
<comment type="subcellular location">
    <subcellularLocation>
        <location evidence="1 6">Membrane</location>
        <topology evidence="1 6">Multi-pass membrane protein</topology>
    </subcellularLocation>
</comment>
<dbReference type="GO" id="GO:0016020">
    <property type="term" value="C:membrane"/>
    <property type="evidence" value="ECO:0007669"/>
    <property type="project" value="UniProtKB-SubCell"/>
</dbReference>
<dbReference type="InterPro" id="IPR000301">
    <property type="entry name" value="Tetraspanin_animals"/>
</dbReference>
<accession>A0A6J1V7L1</accession>
<dbReference type="Pfam" id="PF00335">
    <property type="entry name" value="Tetraspanin"/>
    <property type="match status" value="1"/>
</dbReference>
<evidence type="ECO:0000256" key="5">
    <source>
        <dbReference type="ARBA" id="ARBA00023136"/>
    </source>
</evidence>
<dbReference type="Gene3D" id="1.10.1450.10">
    <property type="entry name" value="Tetraspanin"/>
    <property type="match status" value="1"/>
</dbReference>
<comment type="caution">
    <text evidence="6">Lacks conserved residue(s) required for the propagation of feature annotation.</text>
</comment>
<dbReference type="PRINTS" id="PR00259">
    <property type="entry name" value="TMFOUR"/>
</dbReference>
<feature type="transmembrane region" description="Helical" evidence="6">
    <location>
        <begin position="84"/>
        <end position="106"/>
    </location>
</feature>
<dbReference type="KEGG" id="nss:113420795"/>
<comment type="similarity">
    <text evidence="2 6">Belongs to the tetraspanin (TM4SF) family.</text>
</comment>
<dbReference type="GeneID" id="113420795"/>
<keyword evidence="3 6" id="KW-0812">Transmembrane</keyword>
<keyword evidence="4 6" id="KW-1133">Transmembrane helix</keyword>
<protein>
    <recommendedName>
        <fullName evidence="6">Tetraspanin</fullName>
    </recommendedName>
</protein>
<feature type="transmembrane region" description="Helical" evidence="6">
    <location>
        <begin position="12"/>
        <end position="34"/>
    </location>
</feature>
<keyword evidence="5 6" id="KW-0472">Membrane</keyword>
<name>A0A6J1V7L1_9SAUR</name>
<dbReference type="AlphaFoldDB" id="A0A6J1V7L1"/>